<organism evidence="1 2">
    <name type="scientific">Planktothrix agardhii CCAP 1459/11A</name>
    <dbReference type="NCBI Taxonomy" id="282420"/>
    <lineage>
        <taxon>Bacteria</taxon>
        <taxon>Bacillati</taxon>
        <taxon>Cyanobacteriota</taxon>
        <taxon>Cyanophyceae</taxon>
        <taxon>Oscillatoriophycideae</taxon>
        <taxon>Oscillatoriales</taxon>
        <taxon>Microcoleaceae</taxon>
        <taxon>Planktothrix</taxon>
    </lineage>
</organism>
<dbReference type="Proteomes" id="UP000299794">
    <property type="component" value="Unassembled WGS sequence"/>
</dbReference>
<sequence>MNNTSQCCYFKFGILVTGHTEKQHLPKLFRTLMATGICTFEVIGKIDQLSPITSTRRRDNIVGTTQPIPHKDQQQIGSPSRRYLQNNPCAYILLIDDLEHDRRDRAKQTFQRYRQILDSILSDEQQQRASVHFLVNMIESYYFADAQAINQVLGTNLSDHLKDVETIRHPKGELKQIFPGFDEVLHGGDILKCLNVNHVLSRPETCASLRTLFSWCVKILQQYPHEKLFVDDEYCLITGNRYSITDGQ</sequence>
<comment type="caution">
    <text evidence="1">The sequence shown here is derived from an EMBL/GenBank/DDBJ whole genome shotgun (WGS) entry which is preliminary data.</text>
</comment>
<dbReference type="Pfam" id="PF14103">
    <property type="entry name" value="DUF4276"/>
    <property type="match status" value="1"/>
</dbReference>
<protein>
    <submittedName>
        <fullName evidence="1">Uncharacterized protein</fullName>
    </submittedName>
</protein>
<evidence type="ECO:0000313" key="1">
    <source>
        <dbReference type="EMBL" id="GDZ94354.1"/>
    </source>
</evidence>
<proteinExistence type="predicted"/>
<dbReference type="EMBL" id="BJCD01000043">
    <property type="protein sequence ID" value="GDZ94354.1"/>
    <property type="molecule type" value="Genomic_DNA"/>
</dbReference>
<gene>
    <name evidence="1" type="ORF">PA905_23090</name>
</gene>
<reference evidence="2" key="1">
    <citation type="submission" date="2019-02" db="EMBL/GenBank/DDBJ databases">
        <title>Draft genome sequence of Planktothrix agardhii NIES-905.</title>
        <authorList>
            <person name="Yamaguchi H."/>
            <person name="Suzuki S."/>
            <person name="Kawachi M."/>
        </authorList>
    </citation>
    <scope>NUCLEOTIDE SEQUENCE [LARGE SCALE GENOMIC DNA]</scope>
    <source>
        <strain evidence="2">CCAP 1459/11A</strain>
    </source>
</reference>
<dbReference type="AlphaFoldDB" id="A0A4P5ZGY2"/>
<dbReference type="InterPro" id="IPR025455">
    <property type="entry name" value="DUF4276"/>
</dbReference>
<evidence type="ECO:0000313" key="2">
    <source>
        <dbReference type="Proteomes" id="UP000299794"/>
    </source>
</evidence>
<name>A0A4P5ZGY2_PLAAG</name>
<dbReference type="RefSeq" id="WP_026785841.1">
    <property type="nucleotide sequence ID" value="NZ_BJCD01000043.1"/>
</dbReference>
<accession>A0A4P5ZGY2</accession>